<feature type="domain" description="N-acetyltransferase" evidence="1">
    <location>
        <begin position="8"/>
        <end position="155"/>
    </location>
</feature>
<name>A0AAE3K6A5_9EURY</name>
<protein>
    <submittedName>
        <fullName evidence="2">GNAT family N-acetyltransferase</fullName>
    </submittedName>
</protein>
<dbReference type="AlphaFoldDB" id="A0AAE3K6A5"/>
<proteinExistence type="predicted"/>
<comment type="caution">
    <text evidence="2">The sequence shown here is derived from an EMBL/GenBank/DDBJ whole genome shotgun (WGS) entry which is preliminary data.</text>
</comment>
<dbReference type="SUPFAM" id="SSF55729">
    <property type="entry name" value="Acyl-CoA N-acyltransferases (Nat)"/>
    <property type="match status" value="1"/>
</dbReference>
<gene>
    <name evidence="2" type="ORF">AArcSt11_11080</name>
</gene>
<evidence type="ECO:0000313" key="2">
    <source>
        <dbReference type="EMBL" id="MCL9814195.1"/>
    </source>
</evidence>
<sequence length="363" mass="40772">MTQRSTSYTIREFESGDRASFRELYETVFGAEQGTEWFDWKYRENPYVDHVPIIVATNGHDRIVGARPFLALALQVTANRELALQPCDTMVHPDHRRQGLFTRMTARAIERYADHEAALFFNFPNWHSQGGYEKLGWKPIGHIATRYRLHRLPRRVGNGSTAERFGGAVVRTVQRAYLGIRDALTKPPSGTTVSKHDQAPVDALLTLYRDAAPDEIHVLRDEQFWNWRFDNPDWIYRYYLVHESSEPVAGAVVGRKATEPGHVRLTDVVPVTPADDTTAALLATVIDDHPDADAILAPQTLPKHVCTAFGFLSDTRLPLSAVSSPTTLVARPATREADSWPASVRPAQTLANWSITFAEQDTS</sequence>
<reference evidence="2 3" key="1">
    <citation type="journal article" date="2022" name="Syst. Appl. Microbiol.">
        <title>Natronocalculus amylovorans gen. nov., sp. nov., and Natranaeroarchaeum aerophilus sp. nov., dominant culturable amylolytic natronoarchaea from hypersaline soda lakes in southwestern Siberia.</title>
        <authorList>
            <person name="Sorokin D.Y."/>
            <person name="Elcheninov A.G."/>
            <person name="Khizhniak T.V."/>
            <person name="Koenen M."/>
            <person name="Bale N.J."/>
            <person name="Damste J.S.S."/>
            <person name="Kublanov I.V."/>
        </authorList>
    </citation>
    <scope>NUCLEOTIDE SEQUENCE [LARGE SCALE GENOMIC DNA]</scope>
    <source>
        <strain evidence="2 3">AArc-St1-1</strain>
    </source>
</reference>
<keyword evidence="3" id="KW-1185">Reference proteome</keyword>
<evidence type="ECO:0000313" key="3">
    <source>
        <dbReference type="Proteomes" id="UP001202674"/>
    </source>
</evidence>
<dbReference type="Gene3D" id="3.40.630.30">
    <property type="match status" value="1"/>
</dbReference>
<dbReference type="InterPro" id="IPR016181">
    <property type="entry name" value="Acyl_CoA_acyltransferase"/>
</dbReference>
<accession>A0AAE3K6A5</accession>
<dbReference type="Pfam" id="PF13527">
    <property type="entry name" value="Acetyltransf_9"/>
    <property type="match status" value="1"/>
</dbReference>
<dbReference type="PROSITE" id="PS51186">
    <property type="entry name" value="GNAT"/>
    <property type="match status" value="1"/>
</dbReference>
<evidence type="ECO:0000259" key="1">
    <source>
        <dbReference type="PROSITE" id="PS51186"/>
    </source>
</evidence>
<dbReference type="GO" id="GO:0016747">
    <property type="term" value="F:acyltransferase activity, transferring groups other than amino-acyl groups"/>
    <property type="evidence" value="ECO:0007669"/>
    <property type="project" value="InterPro"/>
</dbReference>
<organism evidence="2 3">
    <name type="scientific">Natranaeroarchaeum aerophilus</name>
    <dbReference type="NCBI Taxonomy" id="2917711"/>
    <lineage>
        <taxon>Archaea</taxon>
        <taxon>Methanobacteriati</taxon>
        <taxon>Methanobacteriota</taxon>
        <taxon>Stenosarchaea group</taxon>
        <taxon>Halobacteria</taxon>
        <taxon>Halobacteriales</taxon>
        <taxon>Natronoarchaeaceae</taxon>
        <taxon>Natranaeroarchaeum</taxon>
    </lineage>
</organism>
<dbReference type="InterPro" id="IPR000182">
    <property type="entry name" value="GNAT_dom"/>
</dbReference>
<dbReference type="RefSeq" id="WP_250597084.1">
    <property type="nucleotide sequence ID" value="NZ_JAKRVY010000006.1"/>
</dbReference>
<dbReference type="EMBL" id="JAKRVY010000006">
    <property type="protein sequence ID" value="MCL9814195.1"/>
    <property type="molecule type" value="Genomic_DNA"/>
</dbReference>
<dbReference type="Proteomes" id="UP001202674">
    <property type="component" value="Unassembled WGS sequence"/>
</dbReference>
<dbReference type="CDD" id="cd04301">
    <property type="entry name" value="NAT_SF"/>
    <property type="match status" value="1"/>
</dbReference>